<evidence type="ECO:0000313" key="3">
    <source>
        <dbReference type="Proteomes" id="UP001553843"/>
    </source>
</evidence>
<feature type="region of interest" description="Disordered" evidence="1">
    <location>
        <begin position="1"/>
        <end position="47"/>
    </location>
</feature>
<sequence length="47" mass="4666">MPPGEGRLPKRGGGPGTHGDPLEFVSRRGPQEIGAVGAQAGRDGSVG</sequence>
<comment type="caution">
    <text evidence="2">The sequence shown here is derived from an EMBL/GenBank/DDBJ whole genome shotgun (WGS) entry which is preliminary data.</text>
</comment>
<organism evidence="2 3">
    <name type="scientific">Streptomyces huasconensis</name>
    <dbReference type="NCBI Taxonomy" id="1854574"/>
    <lineage>
        <taxon>Bacteria</taxon>
        <taxon>Bacillati</taxon>
        <taxon>Actinomycetota</taxon>
        <taxon>Actinomycetes</taxon>
        <taxon>Kitasatosporales</taxon>
        <taxon>Streptomycetaceae</taxon>
        <taxon>Streptomyces</taxon>
    </lineage>
</organism>
<protein>
    <submittedName>
        <fullName evidence="2">Uncharacterized protein</fullName>
    </submittedName>
</protein>
<name>A0ABV3M5R3_9ACTN</name>
<dbReference type="Proteomes" id="UP001553843">
    <property type="component" value="Unassembled WGS sequence"/>
</dbReference>
<evidence type="ECO:0000313" key="2">
    <source>
        <dbReference type="EMBL" id="MEW2367046.1"/>
    </source>
</evidence>
<gene>
    <name evidence="2" type="ORF">AB0887_34530</name>
</gene>
<dbReference type="RefSeq" id="WP_157996605.1">
    <property type="nucleotide sequence ID" value="NZ_JBEYRR010000004.1"/>
</dbReference>
<evidence type="ECO:0000256" key="1">
    <source>
        <dbReference type="SAM" id="MobiDB-lite"/>
    </source>
</evidence>
<dbReference type="EMBL" id="JBEYRS010000021">
    <property type="protein sequence ID" value="MEW2367046.1"/>
    <property type="molecule type" value="Genomic_DNA"/>
</dbReference>
<keyword evidence="3" id="KW-1185">Reference proteome</keyword>
<reference evidence="2 3" key="1">
    <citation type="submission" date="2024-06" db="EMBL/GenBank/DDBJ databases">
        <title>The Natural Products Discovery Center: Release of the First 8490 Sequenced Strains for Exploring Actinobacteria Biosynthetic Diversity.</title>
        <authorList>
            <person name="Kalkreuter E."/>
            <person name="Kautsar S.A."/>
            <person name="Yang D."/>
            <person name="Bader C.D."/>
            <person name="Teijaro C.N."/>
            <person name="Fluegel L."/>
            <person name="Davis C.M."/>
            <person name="Simpson J.R."/>
            <person name="Lauterbach L."/>
            <person name="Steele A.D."/>
            <person name="Gui C."/>
            <person name="Meng S."/>
            <person name="Li G."/>
            <person name="Viehrig K."/>
            <person name="Ye F."/>
            <person name="Su P."/>
            <person name="Kiefer A.F."/>
            <person name="Nichols A."/>
            <person name="Cepeda A.J."/>
            <person name="Yan W."/>
            <person name="Fan B."/>
            <person name="Jiang Y."/>
            <person name="Adhikari A."/>
            <person name="Zheng C.-J."/>
            <person name="Schuster L."/>
            <person name="Cowan T.M."/>
            <person name="Smanski M.J."/>
            <person name="Chevrette M.G."/>
            <person name="De Carvalho L.P.S."/>
            <person name="Shen B."/>
        </authorList>
    </citation>
    <scope>NUCLEOTIDE SEQUENCE [LARGE SCALE GENOMIC DNA]</scope>
    <source>
        <strain evidence="2 3">NPDC047833</strain>
    </source>
</reference>
<proteinExistence type="predicted"/>
<accession>A0ABV3M5R3</accession>